<name>A0AAD9UEB9_RIDPI</name>
<reference evidence="1" key="1">
    <citation type="journal article" date="2023" name="Mol. Biol. Evol.">
        <title>Third-Generation Sequencing Reveals the Adaptive Role of the Epigenome in Three Deep-Sea Polychaetes.</title>
        <authorList>
            <person name="Perez M."/>
            <person name="Aroh O."/>
            <person name="Sun Y."/>
            <person name="Lan Y."/>
            <person name="Juniper S.K."/>
            <person name="Young C.R."/>
            <person name="Angers B."/>
            <person name="Qian P.Y."/>
        </authorList>
    </citation>
    <scope>NUCLEOTIDE SEQUENCE</scope>
    <source>
        <strain evidence="1">R07B-5</strain>
    </source>
</reference>
<organism evidence="1 2">
    <name type="scientific">Ridgeia piscesae</name>
    <name type="common">Tubeworm</name>
    <dbReference type="NCBI Taxonomy" id="27915"/>
    <lineage>
        <taxon>Eukaryota</taxon>
        <taxon>Metazoa</taxon>
        <taxon>Spiralia</taxon>
        <taxon>Lophotrochozoa</taxon>
        <taxon>Annelida</taxon>
        <taxon>Polychaeta</taxon>
        <taxon>Sedentaria</taxon>
        <taxon>Canalipalpata</taxon>
        <taxon>Sabellida</taxon>
        <taxon>Siboglinidae</taxon>
        <taxon>Ridgeia</taxon>
    </lineage>
</organism>
<evidence type="ECO:0000313" key="2">
    <source>
        <dbReference type="Proteomes" id="UP001209878"/>
    </source>
</evidence>
<dbReference type="AlphaFoldDB" id="A0AAD9UEB9"/>
<proteinExistence type="predicted"/>
<evidence type="ECO:0000313" key="1">
    <source>
        <dbReference type="EMBL" id="KAK2186317.1"/>
    </source>
</evidence>
<keyword evidence="2" id="KW-1185">Reference proteome</keyword>
<gene>
    <name evidence="1" type="ORF">NP493_206g03017</name>
</gene>
<sequence>MWSSWEHILHLVITTDDVSTLTAHTDNNLSTTIVRASGPSAVSGAITGACIACWAVTCNGASRAFTHFRAACCTAVAVPINVVRMGLASRLTGHDMVASDCVLMERLRRRALSLHWGEQGLRGFSRHISNHVENGSWWCNRTPVGRGNRFPPGYNGSVSLGHLVFICGMKGLGVFLSELVPSPGSSIGCSGQQLVLQAVLRHVGGMRGGTDADPMGFTGSIRETQR</sequence>
<protein>
    <submittedName>
        <fullName evidence="1">Uncharacterized protein</fullName>
    </submittedName>
</protein>
<accession>A0AAD9UEB9</accession>
<comment type="caution">
    <text evidence="1">The sequence shown here is derived from an EMBL/GenBank/DDBJ whole genome shotgun (WGS) entry which is preliminary data.</text>
</comment>
<dbReference type="EMBL" id="JAODUO010000205">
    <property type="protein sequence ID" value="KAK2186317.1"/>
    <property type="molecule type" value="Genomic_DNA"/>
</dbReference>
<dbReference type="Proteomes" id="UP001209878">
    <property type="component" value="Unassembled WGS sequence"/>
</dbReference>